<feature type="region of interest" description="Disordered" evidence="1">
    <location>
        <begin position="170"/>
        <end position="192"/>
    </location>
</feature>
<name>A0A8K1CKB6_PYTOL</name>
<dbReference type="AlphaFoldDB" id="A0A8K1CKB6"/>
<dbReference type="Proteomes" id="UP000794436">
    <property type="component" value="Unassembled WGS sequence"/>
</dbReference>
<evidence type="ECO:0000313" key="3">
    <source>
        <dbReference type="EMBL" id="TMW64301.1"/>
    </source>
</evidence>
<reference evidence="3" key="1">
    <citation type="submission" date="2019-03" db="EMBL/GenBank/DDBJ databases">
        <title>Long read genome sequence of the mycoparasitic Pythium oligandrum ATCC 38472 isolated from sugarbeet rhizosphere.</title>
        <authorList>
            <person name="Gaulin E."/>
        </authorList>
    </citation>
    <scope>NUCLEOTIDE SEQUENCE</scope>
    <source>
        <strain evidence="3">ATCC 38472_TT</strain>
    </source>
</reference>
<dbReference type="EMBL" id="SPLM01000040">
    <property type="protein sequence ID" value="TMW64301.1"/>
    <property type="molecule type" value="Genomic_DNA"/>
</dbReference>
<feature type="transmembrane region" description="Helical" evidence="2">
    <location>
        <begin position="72"/>
        <end position="90"/>
    </location>
</feature>
<keyword evidence="2" id="KW-1133">Transmembrane helix</keyword>
<feature type="transmembrane region" description="Helical" evidence="2">
    <location>
        <begin position="97"/>
        <end position="121"/>
    </location>
</feature>
<gene>
    <name evidence="3" type="ORF">Poli38472_012923</name>
</gene>
<keyword evidence="2" id="KW-0812">Transmembrane</keyword>
<evidence type="ECO:0000256" key="2">
    <source>
        <dbReference type="SAM" id="Phobius"/>
    </source>
</evidence>
<protein>
    <submittedName>
        <fullName evidence="3">Uncharacterized protein</fullName>
    </submittedName>
</protein>
<feature type="transmembrane region" description="Helical" evidence="2">
    <location>
        <begin position="141"/>
        <end position="160"/>
    </location>
</feature>
<comment type="caution">
    <text evidence="3">The sequence shown here is derived from an EMBL/GenBank/DDBJ whole genome shotgun (WGS) entry which is preliminary data.</text>
</comment>
<keyword evidence="4" id="KW-1185">Reference proteome</keyword>
<evidence type="ECO:0000256" key="1">
    <source>
        <dbReference type="SAM" id="MobiDB-lite"/>
    </source>
</evidence>
<accession>A0A8K1CKB6</accession>
<keyword evidence="2" id="KW-0472">Membrane</keyword>
<proteinExistence type="predicted"/>
<sequence length="192" mass="21683">MNVAFRTSLYALVPCVYLAYTLEKRFAMVLPAECNRSLDNEFYFEPELVYQRLTCMGDAGRSLYLDFYKFDFIFPFVYSTFLYGALNYLWPDSNNGMAVFGVVTGFCDLVENMLICFALAHLPTQNDGLASAIAFISKTKWRLGFMSLAMVFAGVVRMVGNGFKVPTVQRAPVASQKPKETKKSKAKKKKSN</sequence>
<evidence type="ECO:0000313" key="4">
    <source>
        <dbReference type="Proteomes" id="UP000794436"/>
    </source>
</evidence>
<organism evidence="3 4">
    <name type="scientific">Pythium oligandrum</name>
    <name type="common">Mycoparasitic fungus</name>
    <dbReference type="NCBI Taxonomy" id="41045"/>
    <lineage>
        <taxon>Eukaryota</taxon>
        <taxon>Sar</taxon>
        <taxon>Stramenopiles</taxon>
        <taxon>Oomycota</taxon>
        <taxon>Peronosporomycetes</taxon>
        <taxon>Pythiales</taxon>
        <taxon>Pythiaceae</taxon>
        <taxon>Pythium</taxon>
    </lineage>
</organism>